<dbReference type="Gene3D" id="1.20.1600.10">
    <property type="entry name" value="Outer membrane efflux proteins (OEP)"/>
    <property type="match status" value="1"/>
</dbReference>
<reference evidence="9" key="1">
    <citation type="submission" date="2019-10" db="EMBL/GenBank/DDBJ databases">
        <title>Draft genome sequence of Panacibacter sp. KCS-6.</title>
        <authorList>
            <person name="Yim K.J."/>
        </authorList>
    </citation>
    <scope>NUCLEOTIDE SEQUENCE</scope>
    <source>
        <strain evidence="9">KCS-6</strain>
    </source>
</reference>
<evidence type="ECO:0000256" key="6">
    <source>
        <dbReference type="ARBA" id="ARBA00023136"/>
    </source>
</evidence>
<dbReference type="RefSeq" id="WP_171609352.1">
    <property type="nucleotide sequence ID" value="NZ_WHPF01000015.1"/>
</dbReference>
<dbReference type="AlphaFoldDB" id="A0A8J8FGC8"/>
<evidence type="ECO:0000313" key="9">
    <source>
        <dbReference type="EMBL" id="NNV57403.1"/>
    </source>
</evidence>
<dbReference type="Pfam" id="PF02321">
    <property type="entry name" value="OEP"/>
    <property type="match status" value="1"/>
</dbReference>
<proteinExistence type="inferred from homology"/>
<keyword evidence="10" id="KW-1185">Reference proteome</keyword>
<keyword evidence="6" id="KW-0472">Membrane</keyword>
<evidence type="ECO:0000256" key="7">
    <source>
        <dbReference type="ARBA" id="ARBA00023237"/>
    </source>
</evidence>
<feature type="signal peptide" evidence="8">
    <location>
        <begin position="1"/>
        <end position="21"/>
    </location>
</feature>
<sequence length="479" mass="52880">MKKFFGIAVLVGGLFIQQVYAQDSATGNHLLTLQQCVETAIKNNAAVNRAGFQSESNEVNLQQAKGNRLPFVNGAIYHGINQGRSIDPFSNGYINQNISFANYGLNASISVWNGAAIRNSIQQNLLTFEAGKMDWQQEKDNITINVILAYLSVLNNQELLNASIKQVAVTRQQAERLDLLNKDGAIAPATYYDVKGQLASDEINVVNNRNTLASSKLDLAQHMNIAYDKNMELQKINESLTPVLYDATVDMIYEQALLQLAFVKAADLRKQSAASGVKAAKGLLTPTLSLNGSLGTNYSSAASLQKLLSTTEAQTDSYVLNGASKLPVIAPQGNYETQKITYGNQWTNNFNSSISLSLQIPILNGLQAKSRLKQAKITEKQTTFEANTTKIQLRQNIEQAYLNMSAALDRYTQLQMQVQDFTESFRSAEVRFNAGAATVVDYIIAKNNMDRATINLIAAKYDYVLRTKVLDFYQGKLSY</sequence>
<keyword evidence="3" id="KW-0813">Transport</keyword>
<dbReference type="PANTHER" id="PTHR30026">
    <property type="entry name" value="OUTER MEMBRANE PROTEIN TOLC"/>
    <property type="match status" value="1"/>
</dbReference>
<gene>
    <name evidence="9" type="ORF">GD597_18165</name>
</gene>
<dbReference type="InterPro" id="IPR003423">
    <property type="entry name" value="OMP_efflux"/>
</dbReference>
<protein>
    <submittedName>
        <fullName evidence="9">TolC family protein</fullName>
    </submittedName>
</protein>
<evidence type="ECO:0000256" key="3">
    <source>
        <dbReference type="ARBA" id="ARBA00022448"/>
    </source>
</evidence>
<comment type="subcellular location">
    <subcellularLocation>
        <location evidence="1">Cell outer membrane</location>
    </subcellularLocation>
</comment>
<dbReference type="SUPFAM" id="SSF56954">
    <property type="entry name" value="Outer membrane efflux proteins (OEP)"/>
    <property type="match status" value="1"/>
</dbReference>
<dbReference type="GO" id="GO:1990281">
    <property type="term" value="C:efflux pump complex"/>
    <property type="evidence" value="ECO:0007669"/>
    <property type="project" value="TreeGrafter"/>
</dbReference>
<dbReference type="GO" id="GO:0009279">
    <property type="term" value="C:cell outer membrane"/>
    <property type="evidence" value="ECO:0007669"/>
    <property type="project" value="UniProtKB-SubCell"/>
</dbReference>
<dbReference type="InterPro" id="IPR051906">
    <property type="entry name" value="TolC-like"/>
</dbReference>
<evidence type="ECO:0000256" key="1">
    <source>
        <dbReference type="ARBA" id="ARBA00004442"/>
    </source>
</evidence>
<dbReference type="GO" id="GO:0015562">
    <property type="term" value="F:efflux transmembrane transporter activity"/>
    <property type="evidence" value="ECO:0007669"/>
    <property type="project" value="InterPro"/>
</dbReference>
<accession>A0A8J8FGC8</accession>
<keyword evidence="8" id="KW-0732">Signal</keyword>
<evidence type="ECO:0000256" key="4">
    <source>
        <dbReference type="ARBA" id="ARBA00022452"/>
    </source>
</evidence>
<comment type="similarity">
    <text evidence="2">Belongs to the outer membrane factor (OMF) (TC 1.B.17) family.</text>
</comment>
<keyword evidence="7" id="KW-0998">Cell outer membrane</keyword>
<keyword evidence="4" id="KW-1134">Transmembrane beta strand</keyword>
<comment type="caution">
    <text evidence="9">The sequence shown here is derived from an EMBL/GenBank/DDBJ whole genome shotgun (WGS) entry which is preliminary data.</text>
</comment>
<organism evidence="9 10">
    <name type="scientific">Limnovirga soli</name>
    <dbReference type="NCBI Taxonomy" id="2656915"/>
    <lineage>
        <taxon>Bacteria</taxon>
        <taxon>Pseudomonadati</taxon>
        <taxon>Bacteroidota</taxon>
        <taxon>Chitinophagia</taxon>
        <taxon>Chitinophagales</taxon>
        <taxon>Chitinophagaceae</taxon>
        <taxon>Limnovirga</taxon>
    </lineage>
</organism>
<dbReference type="Proteomes" id="UP000598971">
    <property type="component" value="Unassembled WGS sequence"/>
</dbReference>
<evidence type="ECO:0000256" key="8">
    <source>
        <dbReference type="SAM" id="SignalP"/>
    </source>
</evidence>
<dbReference type="PANTHER" id="PTHR30026:SF20">
    <property type="entry name" value="OUTER MEMBRANE PROTEIN TOLC"/>
    <property type="match status" value="1"/>
</dbReference>
<evidence type="ECO:0000256" key="5">
    <source>
        <dbReference type="ARBA" id="ARBA00022692"/>
    </source>
</evidence>
<evidence type="ECO:0000313" key="10">
    <source>
        <dbReference type="Proteomes" id="UP000598971"/>
    </source>
</evidence>
<feature type="chain" id="PRO_5035258945" evidence="8">
    <location>
        <begin position="22"/>
        <end position="479"/>
    </location>
</feature>
<name>A0A8J8FGC8_9BACT</name>
<dbReference type="EMBL" id="WHPF01000015">
    <property type="protein sequence ID" value="NNV57403.1"/>
    <property type="molecule type" value="Genomic_DNA"/>
</dbReference>
<dbReference type="GO" id="GO:0015288">
    <property type="term" value="F:porin activity"/>
    <property type="evidence" value="ECO:0007669"/>
    <property type="project" value="TreeGrafter"/>
</dbReference>
<evidence type="ECO:0000256" key="2">
    <source>
        <dbReference type="ARBA" id="ARBA00007613"/>
    </source>
</evidence>
<keyword evidence="5" id="KW-0812">Transmembrane</keyword>